<comment type="function">
    <text evidence="5 6">GTP-binding protein involved in nucleocytoplasmic transport. Required for the import of protein into the nucleus and also for RNA export. Involved in chromatin condensation and control of cell cycle.</text>
</comment>
<keyword evidence="4 6" id="KW-0342">GTP-binding</keyword>
<evidence type="ECO:0000313" key="8">
    <source>
        <dbReference type="Proteomes" id="UP000653305"/>
    </source>
</evidence>
<keyword evidence="6" id="KW-0539">Nucleus</keyword>
<dbReference type="GO" id="GO:0003924">
    <property type="term" value="F:GTPase activity"/>
    <property type="evidence" value="ECO:0007669"/>
    <property type="project" value="InterPro"/>
</dbReference>
<dbReference type="Proteomes" id="UP000653305">
    <property type="component" value="Unassembled WGS sequence"/>
</dbReference>
<reference evidence="7" key="1">
    <citation type="submission" date="2020-07" db="EMBL/GenBank/DDBJ databases">
        <title>Ethylene signaling mediates host invasion by parasitic plants.</title>
        <authorList>
            <person name="Yoshida S."/>
        </authorList>
    </citation>
    <scope>NUCLEOTIDE SEQUENCE</scope>
    <source>
        <strain evidence="7">Okayama</strain>
    </source>
</reference>
<dbReference type="SMART" id="SM00175">
    <property type="entry name" value="RAB"/>
    <property type="match status" value="1"/>
</dbReference>
<dbReference type="Gene3D" id="3.40.50.300">
    <property type="entry name" value="P-loop containing nucleotide triphosphate hydrolases"/>
    <property type="match status" value="1"/>
</dbReference>
<protein>
    <recommendedName>
        <fullName evidence="6">GTP-binding nuclear protein</fullName>
    </recommendedName>
</protein>
<dbReference type="SUPFAM" id="SSF52540">
    <property type="entry name" value="P-loop containing nucleoside triphosphate hydrolases"/>
    <property type="match status" value="1"/>
</dbReference>
<dbReference type="GO" id="GO:0005737">
    <property type="term" value="C:cytoplasm"/>
    <property type="evidence" value="ECO:0007669"/>
    <property type="project" value="TreeGrafter"/>
</dbReference>
<dbReference type="InterPro" id="IPR027417">
    <property type="entry name" value="P-loop_NTPase"/>
</dbReference>
<dbReference type="PROSITE" id="PS51418">
    <property type="entry name" value="RAN"/>
    <property type="match status" value="1"/>
</dbReference>
<comment type="caution">
    <text evidence="7">The sequence shown here is derived from an EMBL/GenBank/DDBJ whole genome shotgun (WGS) entry which is preliminary data.</text>
</comment>
<evidence type="ECO:0000256" key="2">
    <source>
        <dbReference type="ARBA" id="ARBA00022741"/>
    </source>
</evidence>
<dbReference type="InterPro" id="IPR002041">
    <property type="entry name" value="Ran_GTPase"/>
</dbReference>
<comment type="similarity">
    <text evidence="6">Belongs to the small GTPase superfamily. Ran family.</text>
</comment>
<dbReference type="PROSITE" id="PS51419">
    <property type="entry name" value="RAB"/>
    <property type="match status" value="1"/>
</dbReference>
<dbReference type="AlphaFoldDB" id="A0A830C7I7"/>
<dbReference type="PRINTS" id="PR00627">
    <property type="entry name" value="GTPRANTC4"/>
</dbReference>
<proteinExistence type="inferred from homology"/>
<keyword evidence="8" id="KW-1185">Reference proteome</keyword>
<dbReference type="PANTHER" id="PTHR24071:SF33">
    <property type="entry name" value="GTP-BINDING NUCLEAR PROTEIN RAN-1"/>
    <property type="match status" value="1"/>
</dbReference>
<sequence>MFDVTARITYKNVPTWYLDLCRVCDNIPIVLCGNKIDIKNRQMKAKQVTFHRKKNLQYFEISAKSNYNYEKPFLYLARKLVVVADLKLVEQPALAPPEV</sequence>
<evidence type="ECO:0000256" key="4">
    <source>
        <dbReference type="ARBA" id="ARBA00023134"/>
    </source>
</evidence>
<gene>
    <name evidence="7" type="ORF">PHJA_001442100</name>
</gene>
<dbReference type="PANTHER" id="PTHR24071">
    <property type="entry name" value="RAN GTPASE"/>
    <property type="match status" value="1"/>
</dbReference>
<dbReference type="GO" id="GO:0000054">
    <property type="term" value="P:ribosomal subunit export from nucleus"/>
    <property type="evidence" value="ECO:0007669"/>
    <property type="project" value="TreeGrafter"/>
</dbReference>
<dbReference type="EMBL" id="BMAC01000298">
    <property type="protein sequence ID" value="GFP92978.1"/>
    <property type="molecule type" value="Genomic_DNA"/>
</dbReference>
<dbReference type="SMART" id="SM00176">
    <property type="entry name" value="RAN"/>
    <property type="match status" value="1"/>
</dbReference>
<evidence type="ECO:0000256" key="1">
    <source>
        <dbReference type="ARBA" id="ARBA00022448"/>
    </source>
</evidence>
<dbReference type="GO" id="GO:0006606">
    <property type="term" value="P:protein import into nucleus"/>
    <property type="evidence" value="ECO:0007669"/>
    <property type="project" value="TreeGrafter"/>
</dbReference>
<organism evidence="7 8">
    <name type="scientific">Phtheirospermum japonicum</name>
    <dbReference type="NCBI Taxonomy" id="374723"/>
    <lineage>
        <taxon>Eukaryota</taxon>
        <taxon>Viridiplantae</taxon>
        <taxon>Streptophyta</taxon>
        <taxon>Embryophyta</taxon>
        <taxon>Tracheophyta</taxon>
        <taxon>Spermatophyta</taxon>
        <taxon>Magnoliopsida</taxon>
        <taxon>eudicotyledons</taxon>
        <taxon>Gunneridae</taxon>
        <taxon>Pentapetalae</taxon>
        <taxon>asterids</taxon>
        <taxon>lamiids</taxon>
        <taxon>Lamiales</taxon>
        <taxon>Orobanchaceae</taxon>
        <taxon>Orobanchaceae incertae sedis</taxon>
        <taxon>Phtheirospermum</taxon>
    </lineage>
</organism>
<dbReference type="Pfam" id="PF00071">
    <property type="entry name" value="Ras"/>
    <property type="match status" value="1"/>
</dbReference>
<evidence type="ECO:0000256" key="6">
    <source>
        <dbReference type="RuleBase" id="RU363057"/>
    </source>
</evidence>
<dbReference type="GO" id="GO:0005525">
    <property type="term" value="F:GTP binding"/>
    <property type="evidence" value="ECO:0007669"/>
    <property type="project" value="UniProtKB-KW"/>
</dbReference>
<accession>A0A830C7I7</accession>
<keyword evidence="3 6" id="KW-0653">Protein transport</keyword>
<evidence type="ECO:0000256" key="5">
    <source>
        <dbReference type="ARBA" id="ARBA00024659"/>
    </source>
</evidence>
<dbReference type="GO" id="GO:0005634">
    <property type="term" value="C:nucleus"/>
    <property type="evidence" value="ECO:0007669"/>
    <property type="project" value="UniProtKB-SubCell"/>
</dbReference>
<dbReference type="OrthoDB" id="2012850at2759"/>
<name>A0A830C7I7_9LAMI</name>
<evidence type="ECO:0000256" key="3">
    <source>
        <dbReference type="ARBA" id="ARBA00022927"/>
    </source>
</evidence>
<keyword evidence="1 6" id="KW-0813">Transport</keyword>
<keyword evidence="2 6" id="KW-0547">Nucleotide-binding</keyword>
<evidence type="ECO:0000313" key="7">
    <source>
        <dbReference type="EMBL" id="GFP92978.1"/>
    </source>
</evidence>
<dbReference type="InterPro" id="IPR001806">
    <property type="entry name" value="Small_GTPase"/>
</dbReference>
<comment type="subcellular location">
    <subcellularLocation>
        <location evidence="6">Nucleus</location>
    </subcellularLocation>
</comment>